<dbReference type="STRING" id="1442369.A0A0D2IWR8"/>
<evidence type="ECO:0000256" key="4">
    <source>
        <dbReference type="ARBA" id="ARBA00047534"/>
    </source>
</evidence>
<feature type="domain" description="NADP-dependent oxidoreductase" evidence="10">
    <location>
        <begin position="76"/>
        <end position="332"/>
    </location>
</feature>
<dbReference type="SUPFAM" id="SSF51430">
    <property type="entry name" value="NAD(P)-linked oxidoreductase"/>
    <property type="match status" value="1"/>
</dbReference>
<evidence type="ECO:0000256" key="1">
    <source>
        <dbReference type="ARBA" id="ARBA00012845"/>
    </source>
</evidence>
<evidence type="ECO:0000256" key="2">
    <source>
        <dbReference type="ARBA" id="ARBA00023002"/>
    </source>
</evidence>
<dbReference type="PRINTS" id="PR00069">
    <property type="entry name" value="ALDKETRDTASE"/>
</dbReference>
<dbReference type="OrthoDB" id="416253at2759"/>
<evidence type="ECO:0000256" key="3">
    <source>
        <dbReference type="ARBA" id="ARBA00025065"/>
    </source>
</evidence>
<evidence type="ECO:0000259" key="10">
    <source>
        <dbReference type="Pfam" id="PF00248"/>
    </source>
</evidence>
<evidence type="ECO:0000313" key="12">
    <source>
        <dbReference type="Proteomes" id="UP000053617"/>
    </source>
</evidence>
<keyword evidence="9" id="KW-0732">Signal</keyword>
<feature type="active site" description="Proton donor" evidence="6">
    <location>
        <position position="98"/>
    </location>
</feature>
<reference evidence="11 12" key="1">
    <citation type="submission" date="2015-01" db="EMBL/GenBank/DDBJ databases">
        <title>The Genome Sequence of Rhinocladiella mackenzie CBS 650.93.</title>
        <authorList>
            <consortium name="The Broad Institute Genomics Platform"/>
            <person name="Cuomo C."/>
            <person name="de Hoog S."/>
            <person name="Gorbushina A."/>
            <person name="Stielow B."/>
            <person name="Teixiera M."/>
            <person name="Abouelleil A."/>
            <person name="Chapman S.B."/>
            <person name="Priest M."/>
            <person name="Young S.K."/>
            <person name="Wortman J."/>
            <person name="Nusbaum C."/>
            <person name="Birren B."/>
        </authorList>
    </citation>
    <scope>NUCLEOTIDE SEQUENCE [LARGE SCALE GENOMIC DNA]</scope>
    <source>
        <strain evidence="11 12">CBS 650.93</strain>
    </source>
</reference>
<dbReference type="VEuPathDB" id="FungiDB:Z518_02485"/>
<accession>A0A0D2IWR8</accession>
<feature type="binding site" evidence="7">
    <location>
        <position position="157"/>
    </location>
    <ligand>
        <name>substrate</name>
    </ligand>
</feature>
<keyword evidence="2" id="KW-0560">Oxidoreductase</keyword>
<dbReference type="Pfam" id="PF00248">
    <property type="entry name" value="Aldo_ket_red"/>
    <property type="match status" value="1"/>
</dbReference>
<keyword evidence="12" id="KW-1185">Reference proteome</keyword>
<dbReference type="PROSITE" id="PS00062">
    <property type="entry name" value="ALDOKETO_REDUCTASE_2"/>
    <property type="match status" value="1"/>
</dbReference>
<dbReference type="HOGENOM" id="CLU_023205_0_0_1"/>
<dbReference type="CDD" id="cd19071">
    <property type="entry name" value="AKR_AKR1-5-like"/>
    <property type="match status" value="1"/>
</dbReference>
<feature type="signal peptide" evidence="9">
    <location>
        <begin position="1"/>
        <end position="24"/>
    </location>
</feature>
<evidence type="ECO:0000256" key="6">
    <source>
        <dbReference type="PIRSR" id="PIRSR000097-1"/>
    </source>
</evidence>
<dbReference type="PANTHER" id="PTHR11732">
    <property type="entry name" value="ALDO/KETO REDUCTASE"/>
    <property type="match status" value="1"/>
</dbReference>
<feature type="site" description="Lowers pKa of active site Tyr" evidence="8">
    <location>
        <position position="124"/>
    </location>
</feature>
<sequence length="364" mass="41460">MGPSQYRILTTLTLLTNILRGILADQVPIQEPSKEALDIPPIGLGLWNSKGENVSQFEESQLSRRTTKAKDHGLYQATDAVKYAFDAGYRHLDSAAAYGNEEFVGDTLASSNVPPRHKYWVTSKLWNDMHQPKLVGKALNKTLSDLAIPYLDLYLMHWPVAFLPNTAPGRTIIDQDTSIMDTWRAMEDLVRANLTRYIGVSNFSPRQLDEVLKDCEICPFAHEFETHPYLQQQQFVDWHAEQGIKVIAYSPLANMNPTYKNRYPKLDPILQDPFWTDMAGKKNATPAQAILAWAMQRGTVVIPKSIHEKRIVENWGSLKICFSEDEMLNITEQDKRSRFNDPSKSWGVELFEGLDDGSNRFLWG</sequence>
<dbReference type="InterPro" id="IPR018170">
    <property type="entry name" value="Aldo/ket_reductase_CS"/>
</dbReference>
<dbReference type="EC" id="1.1.1.307" evidence="1"/>
<dbReference type="InterPro" id="IPR036812">
    <property type="entry name" value="NAD(P)_OxRdtase_dom_sf"/>
</dbReference>
<comment type="catalytic activity">
    <reaction evidence="5">
        <text>xylitol + NAD(+) = D-xylose + NADH + H(+)</text>
        <dbReference type="Rhea" id="RHEA:27441"/>
        <dbReference type="ChEBI" id="CHEBI:15378"/>
        <dbReference type="ChEBI" id="CHEBI:17151"/>
        <dbReference type="ChEBI" id="CHEBI:53455"/>
        <dbReference type="ChEBI" id="CHEBI:57540"/>
        <dbReference type="ChEBI" id="CHEBI:57945"/>
        <dbReference type="EC" id="1.1.1.307"/>
    </reaction>
</comment>
<dbReference type="InterPro" id="IPR020471">
    <property type="entry name" value="AKR"/>
</dbReference>
<dbReference type="Gene3D" id="3.20.20.100">
    <property type="entry name" value="NADP-dependent oxidoreductase domain"/>
    <property type="match status" value="1"/>
</dbReference>
<dbReference type="Proteomes" id="UP000053617">
    <property type="component" value="Unassembled WGS sequence"/>
</dbReference>
<evidence type="ECO:0000256" key="7">
    <source>
        <dbReference type="PIRSR" id="PIRSR000097-2"/>
    </source>
</evidence>
<protein>
    <recommendedName>
        <fullName evidence="1">D-xylose reductase [NAD(P)H]</fullName>
        <ecNumber evidence="1">1.1.1.307</ecNumber>
    </recommendedName>
</protein>
<dbReference type="GO" id="GO:0016491">
    <property type="term" value="F:oxidoreductase activity"/>
    <property type="evidence" value="ECO:0007669"/>
    <property type="project" value="UniProtKB-KW"/>
</dbReference>
<evidence type="ECO:0000256" key="5">
    <source>
        <dbReference type="ARBA" id="ARBA00049485"/>
    </source>
</evidence>
<dbReference type="AlphaFoldDB" id="A0A0D2IWR8"/>
<proteinExistence type="predicted"/>
<evidence type="ECO:0000256" key="9">
    <source>
        <dbReference type="SAM" id="SignalP"/>
    </source>
</evidence>
<comment type="catalytic activity">
    <reaction evidence="4">
        <text>xylitol + NADP(+) = D-xylose + NADPH + H(+)</text>
        <dbReference type="Rhea" id="RHEA:27445"/>
        <dbReference type="ChEBI" id="CHEBI:15378"/>
        <dbReference type="ChEBI" id="CHEBI:17151"/>
        <dbReference type="ChEBI" id="CHEBI:53455"/>
        <dbReference type="ChEBI" id="CHEBI:57783"/>
        <dbReference type="ChEBI" id="CHEBI:58349"/>
        <dbReference type="EC" id="1.1.1.307"/>
    </reaction>
</comment>
<organism evidence="11 12">
    <name type="scientific">Rhinocladiella mackenziei CBS 650.93</name>
    <dbReference type="NCBI Taxonomy" id="1442369"/>
    <lineage>
        <taxon>Eukaryota</taxon>
        <taxon>Fungi</taxon>
        <taxon>Dikarya</taxon>
        <taxon>Ascomycota</taxon>
        <taxon>Pezizomycotina</taxon>
        <taxon>Eurotiomycetes</taxon>
        <taxon>Chaetothyriomycetidae</taxon>
        <taxon>Chaetothyriales</taxon>
        <taxon>Herpotrichiellaceae</taxon>
        <taxon>Rhinocladiella</taxon>
    </lineage>
</organism>
<dbReference type="InterPro" id="IPR023210">
    <property type="entry name" value="NADP_OxRdtase_dom"/>
</dbReference>
<evidence type="ECO:0000256" key="8">
    <source>
        <dbReference type="PIRSR" id="PIRSR000097-3"/>
    </source>
</evidence>
<comment type="function">
    <text evidence="3">Catalyzes the initial reaction in the xylose utilization pathway by reducing D-xylose into xylitol. Xylose is a major component of hemicelluloses such as xylan. Most fungi utilize D-xylose via three enzymatic reactions, xylose reductase (XR), xylitol dehydrogenase (XDH), and xylulokinase, to form xylulose 5-phosphate, which enters pentose phosphate pathway.</text>
</comment>
<dbReference type="PROSITE" id="PS00798">
    <property type="entry name" value="ALDOKETO_REDUCTASE_1"/>
    <property type="match status" value="1"/>
</dbReference>
<feature type="chain" id="PRO_5002261074" description="D-xylose reductase [NAD(P)H]" evidence="9">
    <location>
        <begin position="25"/>
        <end position="364"/>
    </location>
</feature>
<gene>
    <name evidence="11" type="ORF">Z518_02485</name>
</gene>
<evidence type="ECO:0000313" key="11">
    <source>
        <dbReference type="EMBL" id="KIX07831.1"/>
    </source>
</evidence>
<dbReference type="RefSeq" id="XP_013274967.1">
    <property type="nucleotide sequence ID" value="XM_013419513.1"/>
</dbReference>
<dbReference type="EMBL" id="KN847476">
    <property type="protein sequence ID" value="KIX07831.1"/>
    <property type="molecule type" value="Genomic_DNA"/>
</dbReference>
<dbReference type="GeneID" id="25290556"/>
<name>A0A0D2IWR8_9EURO</name>